<proteinExistence type="predicted"/>
<sequence>MVITPPEVRPCYHTSRGVATIHTSRGSTNGYHTSRVATMVITPQRVATMIVTPRRKVARYTSGRDRDHDPSFDLLPAPPEVATMVITPQRVACSGYHLPEGRDHDYHTSERVALVIHTSGGPLYHEVSICITPPEGATLFITPLRRDLTMVITPQGSRPWLSHLQRGHDVVINTSRGSHGDLHLQKGSTVITPQRVGP</sequence>
<dbReference type="Proteomes" id="UP000499080">
    <property type="component" value="Unassembled WGS sequence"/>
</dbReference>
<gene>
    <name evidence="1" type="ORF">AVEN_169749_1</name>
</gene>
<accession>A0A4Y2N1E6</accession>
<dbReference type="AlphaFoldDB" id="A0A4Y2N1E6"/>
<dbReference type="EMBL" id="BGPR01008252">
    <property type="protein sequence ID" value="GBN32549.1"/>
    <property type="molecule type" value="Genomic_DNA"/>
</dbReference>
<comment type="caution">
    <text evidence="1">The sequence shown here is derived from an EMBL/GenBank/DDBJ whole genome shotgun (WGS) entry which is preliminary data.</text>
</comment>
<protein>
    <submittedName>
        <fullName evidence="1">Uncharacterized protein</fullName>
    </submittedName>
</protein>
<keyword evidence="2" id="KW-1185">Reference proteome</keyword>
<evidence type="ECO:0000313" key="1">
    <source>
        <dbReference type="EMBL" id="GBN32549.1"/>
    </source>
</evidence>
<reference evidence="1 2" key="1">
    <citation type="journal article" date="2019" name="Sci. Rep.">
        <title>Orb-weaving spider Araneus ventricosus genome elucidates the spidroin gene catalogue.</title>
        <authorList>
            <person name="Kono N."/>
            <person name="Nakamura H."/>
            <person name="Ohtoshi R."/>
            <person name="Moran D.A.P."/>
            <person name="Shinohara A."/>
            <person name="Yoshida Y."/>
            <person name="Fujiwara M."/>
            <person name="Mori M."/>
            <person name="Tomita M."/>
            <person name="Arakawa K."/>
        </authorList>
    </citation>
    <scope>NUCLEOTIDE SEQUENCE [LARGE SCALE GENOMIC DNA]</scope>
</reference>
<name>A0A4Y2N1E6_ARAVE</name>
<evidence type="ECO:0000313" key="2">
    <source>
        <dbReference type="Proteomes" id="UP000499080"/>
    </source>
</evidence>
<organism evidence="1 2">
    <name type="scientific">Araneus ventricosus</name>
    <name type="common">Orbweaver spider</name>
    <name type="synonym">Epeira ventricosa</name>
    <dbReference type="NCBI Taxonomy" id="182803"/>
    <lineage>
        <taxon>Eukaryota</taxon>
        <taxon>Metazoa</taxon>
        <taxon>Ecdysozoa</taxon>
        <taxon>Arthropoda</taxon>
        <taxon>Chelicerata</taxon>
        <taxon>Arachnida</taxon>
        <taxon>Araneae</taxon>
        <taxon>Araneomorphae</taxon>
        <taxon>Entelegynae</taxon>
        <taxon>Araneoidea</taxon>
        <taxon>Araneidae</taxon>
        <taxon>Araneus</taxon>
    </lineage>
</organism>